<evidence type="ECO:0000256" key="1">
    <source>
        <dbReference type="SAM" id="Phobius"/>
    </source>
</evidence>
<feature type="transmembrane region" description="Helical" evidence="1">
    <location>
        <begin position="26"/>
        <end position="48"/>
    </location>
</feature>
<dbReference type="Proteomes" id="UP001266807">
    <property type="component" value="Unassembled WGS sequence"/>
</dbReference>
<accession>A0ABU1QC02</accession>
<feature type="transmembrane region" description="Helical" evidence="1">
    <location>
        <begin position="148"/>
        <end position="170"/>
    </location>
</feature>
<reference evidence="2 3" key="1">
    <citation type="submission" date="2023-07" db="EMBL/GenBank/DDBJ databases">
        <title>Sorghum-associated microbial communities from plants grown in Nebraska, USA.</title>
        <authorList>
            <person name="Schachtman D."/>
        </authorList>
    </citation>
    <scope>NUCLEOTIDE SEQUENCE [LARGE SCALE GENOMIC DNA]</scope>
    <source>
        <strain evidence="2 3">BE143</strain>
    </source>
</reference>
<comment type="caution">
    <text evidence="2">The sequence shown here is derived from an EMBL/GenBank/DDBJ whole genome shotgun (WGS) entry which is preliminary data.</text>
</comment>
<protein>
    <recommendedName>
        <fullName evidence="4">DUF4231 domain-containing protein</fullName>
    </recommendedName>
</protein>
<feature type="transmembrane region" description="Helical" evidence="1">
    <location>
        <begin position="54"/>
        <end position="79"/>
    </location>
</feature>
<sequence>MLIEELLNYYKNNVTTYSLVFRYMRITYTISTGLLVFLIFFAYLSLLVMPTVLINYYILLYTFIGFITILFSSIIALFINNKKAQRILYNHYKIEAASGIWRTEDFNNMQSQILINYLKRKNLYTAEKLKLLVKLLDKEIERSKSPSFLATGAFLALFAPIWLQYIITIFKKIEKWEFSDVSLFVLISISSIIFIAVCIGTFKRVLHIAQEFFMIEVNIKKNFILHVENILLRFSEEEQNEISFSLQRSRKDKVY</sequence>
<evidence type="ECO:0000313" key="3">
    <source>
        <dbReference type="Proteomes" id="UP001266807"/>
    </source>
</evidence>
<keyword evidence="3" id="KW-1185">Reference proteome</keyword>
<evidence type="ECO:0000313" key="2">
    <source>
        <dbReference type="EMBL" id="MDR6777161.1"/>
    </source>
</evidence>
<keyword evidence="1" id="KW-1133">Transmembrane helix</keyword>
<proteinExistence type="predicted"/>
<keyword evidence="1" id="KW-0472">Membrane</keyword>
<feature type="transmembrane region" description="Helical" evidence="1">
    <location>
        <begin position="182"/>
        <end position="202"/>
    </location>
</feature>
<dbReference type="EMBL" id="JAVDUG010000001">
    <property type="protein sequence ID" value="MDR6777161.1"/>
    <property type="molecule type" value="Genomic_DNA"/>
</dbReference>
<organism evidence="2 3">
    <name type="scientific">Paenibacillus peoriae</name>
    <dbReference type="NCBI Taxonomy" id="59893"/>
    <lineage>
        <taxon>Bacteria</taxon>
        <taxon>Bacillati</taxon>
        <taxon>Bacillota</taxon>
        <taxon>Bacilli</taxon>
        <taxon>Bacillales</taxon>
        <taxon>Paenibacillaceae</taxon>
        <taxon>Paenibacillus</taxon>
    </lineage>
</organism>
<keyword evidence="1" id="KW-0812">Transmembrane</keyword>
<name>A0ABU1QC02_9BACL</name>
<evidence type="ECO:0008006" key="4">
    <source>
        <dbReference type="Google" id="ProtNLM"/>
    </source>
</evidence>
<dbReference type="RefSeq" id="WP_068942109.1">
    <property type="nucleotide sequence ID" value="NZ_JAVDUG010000001.1"/>
</dbReference>
<gene>
    <name evidence="2" type="ORF">J2W98_001408</name>
</gene>